<name>A0A0F7UWD0_TOXGV</name>
<feature type="region of interest" description="Disordered" evidence="2">
    <location>
        <begin position="1249"/>
        <end position="1269"/>
    </location>
</feature>
<sequence length="2914" mass="315867">MATEDCPSNTLQHETSVTERSPPLSHDALNGRPHFVEHNCSNIERRLEWFSRTLPTSASIECRDLWKQAAKAEQSFPVDATLAPLNVIKPQRRTNVKGAGIRTCSESSITGAASAQTTSELPSRAQKNLRRRNRLKPSADGSNFDTQRYSCVPMQVEYTHHPRVPLRTPATAVANSRDHEAGPVNAESHARMRGHPRTGSMQMNSVLQTQRRGENIDRSVVFRTTSNTPLCPSLCSDAAQEHQRCWRTGGSTPIHWVPWPSPDCQLCQNEGAGATEMWKSILRRNQGSDRLPGHPNGHIDSNGGSSEAGFRLSAVEAFEPRTKKPLLSVAQSSHPQCDTAKHAAPGPLAPGRLHCFVQGPVSQRYQSDSIHGRRQQQSVDTMMSHANIEHPYQASERMSMSGTGKRPYPEPGSAYLHSSTKSKDSNQGLSLCKYPGSSGLQHHLHVVQLLESETRRTTETAHASAGEGLAGKKKAEQKQHRTFILRSVLRRARALKPKATHLKVFLVNCGATTTVSRVQGGAVTGWSDPARRVAEMSELIAAPCTYSSELTTRGLPDDYESEDPLTFEDLGSSRNDMLRQWKDANLSLGECHRRRVSDLSFPAAFSVSPNHPCGVVGEADGQRSGNEFSWVDHGSLENPNTLSFSSCPTEDQEGLVEVLSKEGQKQAIAAAKLLRPMRFTMIYCSDDAACQEMKNVILTVNRESPYVDDKRLGNRRKGDLAHLSNAEFMRRATKAGFTKETFRPPGGESLEDVRERVVRFFLEALVGEFLLSLNLRDFIAKAAMDQRRAITRVSDSTGRSATGHATGTARTPYSSVSSFLANIDRVVRIGDVFSSVLACPAVSTQTNCFTLTDVGSYCELLKVPPSVQTSILTSSKLLDVNGEDALLDHSVGSFTGELLSFPKAHAGGNPGMGHLSIQDQVRVEQEKLHALVGTHLPLHKSKGCEQDPCEVTNVVDESCCRLSIGQSCTRGVAAMCTTTRCDAANVVAQGSCPAWKDVCHSPPEPFTTQSVINGASASPKMGALQQPSDGSQAPDFSAEDSVGSVRAEGGHRLSCDLSSVNDALHVVMHVPSPRLGKQAASISPFVQSDLGVCRSGTGNRFGIPVETRSAHLGSENAVYSGTGKRQRRRRRRRKRAHLTASLDAEEGNEDTCLCPRKISKGVADSSGLLLNSHDASAVSAERVTGNNVCLDERGYDGVVGQDEQEEFEFASVASCASVLYQSGLATDDEYASGGSAINTKINELPHEVEANDNGQGKTHPDEPDAEGNTTLRSEAFSSKIVEEILEDGQTGTRCWTPLREAQEKSEETRNLGLIHLSATTAVQPLEITTEETGKYETTADVGKCSWMLAAPERRRGADEACYEALKSEAVAEPSLNAFRHSRVICHASGAEPDSSSSAKATKECVSLSLSTTNSANTVSNMQCIERSVVLPCVREEDCVSSSQGFSSLKSGHVLVASTLSDQQRIMFTRFLFFEEGQKILGSRCMLPEMGACQGNAGSSGMQFDNPAGDASPGERPQAGEHDVSVFTDLREVPERTLEKPVQDEIGSRRAAQMDSSPPVAGEFFDPECPIEPDGTSVNRESIEVSGKIPKTNTHLQREQVTSSSSEGFSRELENRSGDNDNGRLPVDDVKHKVIEAHATADEQSDYRKIVDRSKSGEKLMVGSFPQIVYDGEVTEDSGSRPGCCLEEFLHDVLVEYDSDVPPVRQRKEQTRPSGAAGDGGRCERMEQQGGLSLRDSHSLSQCSRRLQAESDCVAVSFPPSGCALLPSSTTSVDDVNELTAERGSCHSPYQNCQTMPISSPRRGKKLSEVNSGSLLPTWIAGGVCEGKTSCVSSSPFNNETCVARPDPGANDFTNWLSAKERTDHIYPVTDYCRDGPASGQDATEMCVKQFSETCQRRPFPASVKDRGDACGACQLPPELQTPFVLGDLVTSKPEAPSEPSMPHKCFDGYSIFSPALGRTRSTLLHVDGVDAMGGDASFYFRHASESCRDTRWTKPARGRIEQNHHSDCEEHYSSRIPLSRWRQPCGAKVVLPLIRNRFLLRPAHSAPSLRTCDKAIPWLQPPVASVKPREEPESQPKWHTTRLRRSRSLLDSKYSDRGTSRIPEVRASTSAVSECVCEREALTNHDRKERFKVHNPKQDEDAVSGTEPVVVQRRPPSTVRLSAYGAMPAAEGRKPRGAARRCRAALITNEARQHFDSVRQRQNSLNVTSESATREKNISCCSALKTQSGHNLRKDTARFVTDLVHSFAAALTECASAGFSPPSASLAHDCSSTGCGTNSNDSSSNIEESDGIGGTGSDGFSGTGSDSGWASTAYRGTAQTAKRSLSSLSRIERTCVGNSARHNDADVGFRTEQAKPCEGRHMGNACGGGAGACGRSTALEEPEDSMAVRGLNLRHWSGSWLGSLLARIGPSSRYNNTGAAESCGSSGTELVSLETEHEVRSPSEDADAHCKKAKEAVVKGMSGTGGARDNVWNDGHTRVSLRGYRVLLLMKRTVAQCVAASVASGLWLPSVSSLEAGFTKACPQTDQASTTGNSSVEDRDGDTAKSGCLAVLVITRECVIRELLQALCGRRFGNTIKAGSITVLDVYTRRTGNTELQRSLGRRRSEAWTWLTGRGSSVHQYLNDGRVQSIGAVGKGRRPHASTCCSLNRSLSDSYDASTASVQAEQRHVGGPEGFPCEWGNGEETSHTGTQAQEFDKSDGLKFDAKTTEGTVAESSSSLSRDEFSKCGHTESEAGTRVQACNGVPSSRRQVDCGESEAGCSEDFMAVPRFSWECEHCSVNDDENVQKGSFKSDAPRRSQLHEDGIRHGKIGRSRTMSGTIGSQCSMKKTVGRRVYGSSLCGTCSAEHSLRGIEKSPRKVSEIDDEEVSVDLSDLKLLAAPYKSTRPFASEQRVEAVDALLSRVQCWVEVFNKKE</sequence>
<feature type="compositionally biased region" description="Polar residues" evidence="2">
    <location>
        <begin position="1"/>
        <end position="19"/>
    </location>
</feature>
<dbReference type="Gene3D" id="3.40.50.1240">
    <property type="entry name" value="Phosphoglycerate mutase-like"/>
    <property type="match status" value="1"/>
</dbReference>
<feature type="region of interest" description="Disordered" evidence="2">
    <location>
        <begin position="453"/>
        <end position="475"/>
    </location>
</feature>
<proteinExistence type="predicted"/>
<feature type="region of interest" description="Disordered" evidence="2">
    <location>
        <begin position="1018"/>
        <end position="1039"/>
    </location>
</feature>
<dbReference type="EMBL" id="LN714497">
    <property type="protein sequence ID" value="CEL74472.1"/>
    <property type="molecule type" value="Genomic_DNA"/>
</dbReference>
<evidence type="ECO:0000256" key="1">
    <source>
        <dbReference type="ARBA" id="ARBA00022801"/>
    </source>
</evidence>
<dbReference type="InterPro" id="IPR013078">
    <property type="entry name" value="His_Pase_superF_clade-1"/>
</dbReference>
<evidence type="ECO:0000313" key="3">
    <source>
        <dbReference type="EMBL" id="CEL74472.1"/>
    </source>
</evidence>
<feature type="compositionally biased region" description="Polar residues" evidence="2">
    <location>
        <begin position="109"/>
        <end position="121"/>
    </location>
</feature>
<reference evidence="3" key="1">
    <citation type="journal article" date="2015" name="PLoS ONE">
        <title>Comprehensive Evaluation of Toxoplasma gondii VEG and Neospora caninum LIV Genomes with Tachyzoite Stage Transcriptome and Proteome Defines Novel Transcript Features.</title>
        <authorList>
            <person name="Ramaprasad A."/>
            <person name="Mourier T."/>
            <person name="Naeem R."/>
            <person name="Malas T.B."/>
            <person name="Moussa E."/>
            <person name="Panigrahi A."/>
            <person name="Vermont S.J."/>
            <person name="Otto T.D."/>
            <person name="Wastling J."/>
            <person name="Pain A."/>
        </authorList>
    </citation>
    <scope>NUCLEOTIDE SEQUENCE</scope>
    <source>
        <strain evidence="3">VEG</strain>
    </source>
</reference>
<feature type="region of interest" description="Disordered" evidence="2">
    <location>
        <begin position="1"/>
        <end position="30"/>
    </location>
</feature>
<feature type="compositionally biased region" description="Basic and acidic residues" evidence="2">
    <location>
        <begin position="2694"/>
        <end position="2707"/>
    </location>
</feature>
<dbReference type="GO" id="GO:0005829">
    <property type="term" value="C:cytosol"/>
    <property type="evidence" value="ECO:0007669"/>
    <property type="project" value="TreeGrafter"/>
</dbReference>
<feature type="compositionally biased region" description="Basic and acidic residues" evidence="2">
    <location>
        <begin position="2720"/>
        <end position="2731"/>
    </location>
</feature>
<feature type="region of interest" description="Disordered" evidence="2">
    <location>
        <begin position="179"/>
        <end position="201"/>
    </location>
</feature>
<dbReference type="InterPro" id="IPR029033">
    <property type="entry name" value="His_PPase_superfam"/>
</dbReference>
<dbReference type="Pfam" id="PF00300">
    <property type="entry name" value="His_Phos_1"/>
    <property type="match status" value="1"/>
</dbReference>
<protein>
    <submittedName>
        <fullName evidence="3">Phosphoglycerate mutase family protein</fullName>
    </submittedName>
</protein>
<feature type="region of interest" description="Disordered" evidence="2">
    <location>
        <begin position="2276"/>
        <end position="2304"/>
    </location>
</feature>
<accession>A0A0F7UWD0</accession>
<dbReference type="PANTHER" id="PTHR46517:SF1">
    <property type="entry name" value="FRUCTOSE-2,6-BISPHOSPHATASE TIGAR"/>
    <property type="match status" value="1"/>
</dbReference>
<feature type="region of interest" description="Disordered" evidence="2">
    <location>
        <begin position="1704"/>
        <end position="1734"/>
    </location>
</feature>
<dbReference type="GO" id="GO:0045820">
    <property type="term" value="P:negative regulation of glycolytic process"/>
    <property type="evidence" value="ECO:0007669"/>
    <property type="project" value="TreeGrafter"/>
</dbReference>
<organism evidence="3">
    <name type="scientific">Toxoplasma gondii (strain ATCC 50861 / VEG)</name>
    <dbReference type="NCBI Taxonomy" id="432359"/>
    <lineage>
        <taxon>Eukaryota</taxon>
        <taxon>Sar</taxon>
        <taxon>Alveolata</taxon>
        <taxon>Apicomplexa</taxon>
        <taxon>Conoidasida</taxon>
        <taxon>Coccidia</taxon>
        <taxon>Eucoccidiorida</taxon>
        <taxon>Eimeriorina</taxon>
        <taxon>Sarcocystidae</taxon>
        <taxon>Toxoplasma</taxon>
    </lineage>
</organism>
<evidence type="ECO:0000256" key="2">
    <source>
        <dbReference type="SAM" id="MobiDB-lite"/>
    </source>
</evidence>
<feature type="compositionally biased region" description="Polar residues" evidence="2">
    <location>
        <begin position="1590"/>
        <end position="1607"/>
    </location>
</feature>
<dbReference type="PANTHER" id="PTHR46517">
    <property type="entry name" value="FRUCTOSE-2,6-BISPHOSPHATASE TIGAR"/>
    <property type="match status" value="1"/>
</dbReference>
<dbReference type="GO" id="GO:0043456">
    <property type="term" value="P:regulation of pentose-phosphate shunt"/>
    <property type="evidence" value="ECO:0007669"/>
    <property type="project" value="TreeGrafter"/>
</dbReference>
<gene>
    <name evidence="3" type="ORF">BN1205_075930</name>
</gene>
<keyword evidence="1" id="KW-0378">Hydrolase</keyword>
<feature type="compositionally biased region" description="Basic and acidic residues" evidence="2">
    <location>
        <begin position="1517"/>
        <end position="1547"/>
    </location>
</feature>
<feature type="region of interest" description="Disordered" evidence="2">
    <location>
        <begin position="109"/>
        <end position="146"/>
    </location>
</feature>
<feature type="compositionally biased region" description="Gly residues" evidence="2">
    <location>
        <begin position="2291"/>
        <end position="2302"/>
    </location>
</feature>
<feature type="region of interest" description="Disordered" evidence="2">
    <location>
        <begin position="1497"/>
        <end position="1625"/>
    </location>
</feature>
<feature type="region of interest" description="Disordered" evidence="2">
    <location>
        <begin position="398"/>
        <end position="422"/>
    </location>
</feature>
<dbReference type="InterPro" id="IPR051695">
    <property type="entry name" value="Phosphoglycerate_Mutase"/>
</dbReference>
<dbReference type="SUPFAM" id="SSF53254">
    <property type="entry name" value="Phosphoglycerate mutase-like"/>
    <property type="match status" value="1"/>
</dbReference>
<feature type="compositionally biased region" description="Basic and acidic residues" evidence="2">
    <location>
        <begin position="1608"/>
        <end position="1625"/>
    </location>
</feature>
<dbReference type="GO" id="GO:0004331">
    <property type="term" value="F:fructose-2,6-bisphosphate 2-phosphatase activity"/>
    <property type="evidence" value="ECO:0007669"/>
    <property type="project" value="TreeGrafter"/>
</dbReference>
<feature type="region of interest" description="Disordered" evidence="2">
    <location>
        <begin position="2664"/>
        <end position="2731"/>
    </location>
</feature>